<reference evidence="2" key="2">
    <citation type="submission" date="2020-09" db="EMBL/GenBank/DDBJ databases">
        <authorList>
            <person name="Sun Q."/>
            <person name="Zhou Y."/>
        </authorList>
    </citation>
    <scope>NUCLEOTIDE SEQUENCE</scope>
    <source>
        <strain evidence="2">CGMCC 1.12195</strain>
    </source>
</reference>
<protein>
    <recommendedName>
        <fullName evidence="1">Thioredoxin domain-containing protein</fullName>
    </recommendedName>
</protein>
<comment type="caution">
    <text evidence="2">The sequence shown here is derived from an EMBL/GenBank/DDBJ whole genome shotgun (WGS) entry which is preliminary data.</text>
</comment>
<dbReference type="Proteomes" id="UP000660862">
    <property type="component" value="Unassembled WGS sequence"/>
</dbReference>
<dbReference type="InterPro" id="IPR036249">
    <property type="entry name" value="Thioredoxin-like_sf"/>
</dbReference>
<dbReference type="GO" id="GO:0016491">
    <property type="term" value="F:oxidoreductase activity"/>
    <property type="evidence" value="ECO:0007669"/>
    <property type="project" value="InterPro"/>
</dbReference>
<dbReference type="InterPro" id="IPR000866">
    <property type="entry name" value="AhpC/TSA"/>
</dbReference>
<sequence length="482" mass="54721">MKRFLRVGERYALSKIYSSLLAVATIMCLYAVKQVSAQEAEPASTAVANVKPLQIRETIPEYLWHLPLQVVNHPRVGGKDTITLNEYRDKLIILDFWATWCKPCISSLYKLDTLQKQFTDQIAVIPTTYEAREKAGAFIANKGWSLPSAVGDIILKKYFPHQSIPHQVWIKSGRVEAIVGPEYARADVIDKILQGQQVDFSQKSEVAFDAANPLFLNGNGGDGSNMLYQSVISGRLQARVAGAARQSPNAIIAYNQSVENLYCIAFQSRRLPYLTPSAIERYIKYEIDDSLKYRVSSQMRPTDDTEARARWAMANVYCYNLVLPKGNNEIDVDERMVSDLNHFFESHLNLTVTYEKRKVKVLALVKTEDYKSITTRGGESYDYADAKQPILKLQNKSLYTLIDYLNVALQHNLKRNPEIYRLPLVDESGIDGNVDLSLEADLGDLESIRKALRKHGLNLVEKFATINMIVFKNYQHPKQKTR</sequence>
<dbReference type="Gene3D" id="3.40.30.10">
    <property type="entry name" value="Glutaredoxin"/>
    <property type="match status" value="1"/>
</dbReference>
<evidence type="ECO:0000313" key="3">
    <source>
        <dbReference type="Proteomes" id="UP000660862"/>
    </source>
</evidence>
<dbReference type="SUPFAM" id="SSF52833">
    <property type="entry name" value="Thioredoxin-like"/>
    <property type="match status" value="1"/>
</dbReference>
<accession>A0A917MEV0</accession>
<dbReference type="RefSeq" id="WP_188508091.1">
    <property type="nucleotide sequence ID" value="NZ_BMER01000006.1"/>
</dbReference>
<gene>
    <name evidence="2" type="ORF">GCM10007415_42010</name>
</gene>
<dbReference type="Pfam" id="PF00578">
    <property type="entry name" value="AhpC-TSA"/>
    <property type="match status" value="1"/>
</dbReference>
<feature type="domain" description="Thioredoxin" evidence="1">
    <location>
        <begin position="35"/>
        <end position="198"/>
    </location>
</feature>
<dbReference type="InterPro" id="IPR013766">
    <property type="entry name" value="Thioredoxin_domain"/>
</dbReference>
<organism evidence="2 3">
    <name type="scientific">Parapedobacter pyrenivorans</name>
    <dbReference type="NCBI Taxonomy" id="1305674"/>
    <lineage>
        <taxon>Bacteria</taxon>
        <taxon>Pseudomonadati</taxon>
        <taxon>Bacteroidota</taxon>
        <taxon>Sphingobacteriia</taxon>
        <taxon>Sphingobacteriales</taxon>
        <taxon>Sphingobacteriaceae</taxon>
        <taxon>Parapedobacter</taxon>
    </lineage>
</organism>
<evidence type="ECO:0000313" key="2">
    <source>
        <dbReference type="EMBL" id="GGH01483.1"/>
    </source>
</evidence>
<dbReference type="PANTHER" id="PTHR42852:SF13">
    <property type="entry name" value="PROTEIN DIPZ"/>
    <property type="match status" value="1"/>
</dbReference>
<dbReference type="CDD" id="cd02966">
    <property type="entry name" value="TlpA_like_family"/>
    <property type="match status" value="1"/>
</dbReference>
<evidence type="ECO:0000259" key="1">
    <source>
        <dbReference type="PROSITE" id="PS51352"/>
    </source>
</evidence>
<dbReference type="AlphaFoldDB" id="A0A917MEV0"/>
<proteinExistence type="predicted"/>
<dbReference type="GO" id="GO:0016209">
    <property type="term" value="F:antioxidant activity"/>
    <property type="evidence" value="ECO:0007669"/>
    <property type="project" value="InterPro"/>
</dbReference>
<keyword evidence="3" id="KW-1185">Reference proteome</keyword>
<dbReference type="EMBL" id="BMER01000006">
    <property type="protein sequence ID" value="GGH01483.1"/>
    <property type="molecule type" value="Genomic_DNA"/>
</dbReference>
<dbReference type="PANTHER" id="PTHR42852">
    <property type="entry name" value="THIOL:DISULFIDE INTERCHANGE PROTEIN DSBE"/>
    <property type="match status" value="1"/>
</dbReference>
<reference evidence="2" key="1">
    <citation type="journal article" date="2014" name="Int. J. Syst. Evol. Microbiol.">
        <title>Complete genome sequence of Corynebacterium casei LMG S-19264T (=DSM 44701T), isolated from a smear-ripened cheese.</title>
        <authorList>
            <consortium name="US DOE Joint Genome Institute (JGI-PGF)"/>
            <person name="Walter F."/>
            <person name="Albersmeier A."/>
            <person name="Kalinowski J."/>
            <person name="Ruckert C."/>
        </authorList>
    </citation>
    <scope>NUCLEOTIDE SEQUENCE</scope>
    <source>
        <strain evidence="2">CGMCC 1.12195</strain>
    </source>
</reference>
<name>A0A917MEV0_9SPHI</name>
<dbReference type="InterPro" id="IPR050553">
    <property type="entry name" value="Thioredoxin_ResA/DsbE_sf"/>
</dbReference>
<dbReference type="PROSITE" id="PS51352">
    <property type="entry name" value="THIOREDOXIN_2"/>
    <property type="match status" value="1"/>
</dbReference>